<keyword evidence="11 13" id="KW-0472">Membrane</keyword>
<feature type="transmembrane region" description="Helical" evidence="13">
    <location>
        <begin position="103"/>
        <end position="122"/>
    </location>
</feature>
<keyword evidence="9" id="KW-0460">Magnesium</keyword>
<proteinExistence type="inferred from homology"/>
<reference evidence="14" key="1">
    <citation type="submission" date="2020-10" db="EMBL/GenBank/DDBJ databases">
        <authorList>
            <person name="Roach M.J.R."/>
        </authorList>
    </citation>
    <scope>NUCLEOTIDE SEQUENCE</scope>
    <source>
        <strain evidence="14">CBS 1945</strain>
    </source>
</reference>
<evidence type="ECO:0000256" key="10">
    <source>
        <dbReference type="ARBA" id="ARBA00022989"/>
    </source>
</evidence>
<evidence type="ECO:0000256" key="11">
    <source>
        <dbReference type="ARBA" id="ARBA00023136"/>
    </source>
</evidence>
<accession>A0A875RMY1</accession>
<comment type="subcellular location">
    <subcellularLocation>
        <location evidence="2">Endoplasmic reticulum membrane</location>
    </subcellularLocation>
</comment>
<dbReference type="UniPathway" id="UPA00378"/>
<dbReference type="KEGG" id="bnn:FOA43_000193"/>
<protein>
    <recommendedName>
        <fullName evidence="5">ditrans,polycis-polyprenyl diphosphate synthase [(2E,6E)-farnesyldiphosphate specific]</fullName>
        <ecNumber evidence="5">2.5.1.87</ecNumber>
    </recommendedName>
</protein>
<comment type="pathway">
    <text evidence="3">Protein modification; protein glycosylation.</text>
</comment>
<dbReference type="EC" id="2.5.1.87" evidence="5"/>
<dbReference type="InterPro" id="IPR036424">
    <property type="entry name" value="UPP_synth-like_sf"/>
</dbReference>
<sequence length="379" mass="43238">MVEKINLEEVKHNIAESNQINTNVSPNKLVKDQAQQLEKEGSLNLEVGENGPIQCSAAYSNESFIASFNNIFKTLISPRDVGTRSKFFKEGEHPTYGQLVEFYIYYLVLTIIYIFMSILRLFQYMSNRSKLRFFSVAFNSAADPEVINSDVNKLPKIPRRISTILNYKSEQEENGGLEGLCNDAAQVASWCLSSGITYLSIYEYHGVLKKRVPVLKKAIYKKFIAYFGTENIPNFIIKIPHLNLTFPGSIDGKLVESESEAVNFPKNVQYNIEVTLLSVVDGRPTIVELTRVMAELAKKGELKPKDITLKFMDQELQQLVGKEPDLVIMFQPFLNFQGYPPWQIRLSEIYWEPDNDSTCYAVFLRALQKYSTCKVNVGR</sequence>
<evidence type="ECO:0000256" key="8">
    <source>
        <dbReference type="ARBA" id="ARBA00022824"/>
    </source>
</evidence>
<evidence type="ECO:0000256" key="12">
    <source>
        <dbReference type="ARBA" id="ARBA00047353"/>
    </source>
</evidence>
<dbReference type="RefSeq" id="XP_038776455.1">
    <property type="nucleotide sequence ID" value="XM_038920527.1"/>
</dbReference>
<gene>
    <name evidence="14" type="ORF">FOA43_000193</name>
</gene>
<keyword evidence="6" id="KW-0808">Transferase</keyword>
<keyword evidence="15" id="KW-1185">Reference proteome</keyword>
<dbReference type="EMBL" id="CP064812">
    <property type="protein sequence ID" value="QPG72890.1"/>
    <property type="molecule type" value="Genomic_DNA"/>
</dbReference>
<comment type="catalytic activity">
    <reaction evidence="12">
        <text>n isopentenyl diphosphate + (2E,6E)-farnesyl diphosphate = a di-trans,poly-cis-polyprenyl diphosphate + n diphosphate</text>
        <dbReference type="Rhea" id="RHEA:53008"/>
        <dbReference type="Rhea" id="RHEA-COMP:19494"/>
        <dbReference type="ChEBI" id="CHEBI:33019"/>
        <dbReference type="ChEBI" id="CHEBI:128769"/>
        <dbReference type="ChEBI" id="CHEBI:136960"/>
        <dbReference type="ChEBI" id="CHEBI:175763"/>
        <dbReference type="EC" id="2.5.1.87"/>
    </reaction>
</comment>
<dbReference type="Proteomes" id="UP000662931">
    <property type="component" value="Chromosome 1"/>
</dbReference>
<comment type="cofactor">
    <cofactor evidence="1">
        <name>Mg(2+)</name>
        <dbReference type="ChEBI" id="CHEBI:18420"/>
    </cofactor>
</comment>
<keyword evidence="8" id="KW-0256">Endoplasmic reticulum</keyword>
<evidence type="ECO:0000256" key="1">
    <source>
        <dbReference type="ARBA" id="ARBA00001946"/>
    </source>
</evidence>
<evidence type="ECO:0000256" key="13">
    <source>
        <dbReference type="SAM" id="Phobius"/>
    </source>
</evidence>
<keyword evidence="7 13" id="KW-0812">Transmembrane</keyword>
<evidence type="ECO:0000256" key="9">
    <source>
        <dbReference type="ARBA" id="ARBA00022842"/>
    </source>
</evidence>
<dbReference type="GeneID" id="62193594"/>
<organism evidence="14 15">
    <name type="scientific">Eeniella nana</name>
    <name type="common">Yeast</name>
    <name type="synonym">Brettanomyces nanus</name>
    <dbReference type="NCBI Taxonomy" id="13502"/>
    <lineage>
        <taxon>Eukaryota</taxon>
        <taxon>Fungi</taxon>
        <taxon>Dikarya</taxon>
        <taxon>Ascomycota</taxon>
        <taxon>Saccharomycotina</taxon>
        <taxon>Pichiomycetes</taxon>
        <taxon>Pichiales</taxon>
        <taxon>Pichiaceae</taxon>
        <taxon>Brettanomyces</taxon>
    </lineage>
</organism>
<dbReference type="GO" id="GO:0005789">
    <property type="term" value="C:endoplasmic reticulum membrane"/>
    <property type="evidence" value="ECO:0007669"/>
    <property type="project" value="UniProtKB-SubCell"/>
</dbReference>
<dbReference type="Gene3D" id="3.40.1180.10">
    <property type="entry name" value="Decaprenyl diphosphate synthase-like"/>
    <property type="match status" value="1"/>
</dbReference>
<evidence type="ECO:0000313" key="15">
    <source>
        <dbReference type="Proteomes" id="UP000662931"/>
    </source>
</evidence>
<keyword evidence="10 13" id="KW-1133">Transmembrane helix</keyword>
<dbReference type="PANTHER" id="PTHR21528">
    <property type="entry name" value="DEHYDRODOLICHYL DIPHOSPHATE SYNTHASE COMPLEX SUBUNIT NUS1"/>
    <property type="match status" value="1"/>
</dbReference>
<evidence type="ECO:0000256" key="5">
    <source>
        <dbReference type="ARBA" id="ARBA00012596"/>
    </source>
</evidence>
<evidence type="ECO:0000313" key="14">
    <source>
        <dbReference type="EMBL" id="QPG72890.1"/>
    </source>
</evidence>
<dbReference type="GO" id="GO:1904423">
    <property type="term" value="C:dehydrodolichyl diphosphate synthase complex"/>
    <property type="evidence" value="ECO:0007669"/>
    <property type="project" value="InterPro"/>
</dbReference>
<evidence type="ECO:0000256" key="2">
    <source>
        <dbReference type="ARBA" id="ARBA00004586"/>
    </source>
</evidence>
<dbReference type="OrthoDB" id="19639at2759"/>
<dbReference type="InterPro" id="IPR038887">
    <property type="entry name" value="Nus1/NgBR"/>
</dbReference>
<comment type="similarity">
    <text evidence="4">Belongs to the UPP synthase family.</text>
</comment>
<evidence type="ECO:0000256" key="6">
    <source>
        <dbReference type="ARBA" id="ARBA00022679"/>
    </source>
</evidence>
<dbReference type="PANTHER" id="PTHR21528:SF0">
    <property type="entry name" value="DEHYDRODOLICHYL DIPHOSPHATE SYNTHASE COMPLEX SUBUNIT NUS1"/>
    <property type="match status" value="1"/>
</dbReference>
<evidence type="ECO:0000256" key="4">
    <source>
        <dbReference type="ARBA" id="ARBA00005432"/>
    </source>
</evidence>
<evidence type="ECO:0000256" key="3">
    <source>
        <dbReference type="ARBA" id="ARBA00004922"/>
    </source>
</evidence>
<name>A0A875RMY1_EENNA</name>
<dbReference type="SUPFAM" id="SSF64005">
    <property type="entry name" value="Undecaprenyl diphosphate synthase"/>
    <property type="match status" value="1"/>
</dbReference>
<evidence type="ECO:0000256" key="7">
    <source>
        <dbReference type="ARBA" id="ARBA00022692"/>
    </source>
</evidence>
<dbReference type="GO" id="GO:0045547">
    <property type="term" value="F:ditrans,polycis-polyprenyl diphosphate synthase [(2E,6E)-farnesyl diphosphate specific] activity"/>
    <property type="evidence" value="ECO:0007669"/>
    <property type="project" value="UniProtKB-EC"/>
</dbReference>
<dbReference type="AlphaFoldDB" id="A0A875RMY1"/>